<sequence>MVFIPGQEALMRSFDFKQLDVFTDQPLLGNPLAVVLGAEGLSDEQMAAFARWTNLSETTFLLKPTDPRADYRVRIFTTLGELPFAGHPTLGSCHAWLESGGVAGGEEIIQECGIGLVRIRREGSGLAFTAPPLLRSGAVDAELVERVRLGMGLGADDIIGARWVDNGPGWVAFRLADRASVLALQPDYAQLSGLKIGVIGPWDPAVDGEEAHFEVRAFIPGDGMAEDPVTGSLNAGIAHWFLEEGLAPDHYIVSQGAALGRKGRVFIHRTGEDIWVGGSTLTCIEGRVTI</sequence>
<dbReference type="Proteomes" id="UP000269872">
    <property type="component" value="Unassembled WGS sequence"/>
</dbReference>
<dbReference type="SUPFAM" id="SSF54506">
    <property type="entry name" value="Diaminopimelate epimerase-like"/>
    <property type="match status" value="1"/>
</dbReference>
<reference evidence="5 6" key="1">
    <citation type="submission" date="2018-08" db="EMBL/GenBank/DDBJ databases">
        <title>Recombination of ecologically and evolutionarily significant loci maintains genetic cohesion in the Pseudomonas syringae species complex.</title>
        <authorList>
            <person name="Dillon M."/>
            <person name="Thakur S."/>
            <person name="Almeida R.N.D."/>
            <person name="Weir B.S."/>
            <person name="Guttman D.S."/>
        </authorList>
    </citation>
    <scope>NUCLEOTIDE SEQUENCE [LARGE SCALE GENOMIC DNA]</scope>
    <source>
        <strain evidence="3 6">ICMP 4086</strain>
        <strain evidence="4 5">ICMP 7496</strain>
    </source>
</reference>
<dbReference type="AlphaFoldDB" id="A0A0P9MPQ8"/>
<dbReference type="PANTHER" id="PTHR13774:SF32">
    <property type="entry name" value="ANTISENSE-ENHANCING SEQUENCE 1"/>
    <property type="match status" value="1"/>
</dbReference>
<evidence type="ECO:0000256" key="1">
    <source>
        <dbReference type="ARBA" id="ARBA00008270"/>
    </source>
</evidence>
<dbReference type="PIRSF" id="PIRSF016184">
    <property type="entry name" value="PhzC_PhzF"/>
    <property type="match status" value="1"/>
</dbReference>
<dbReference type="Gene3D" id="3.10.310.10">
    <property type="entry name" value="Diaminopimelate Epimerase, Chain A, domain 1"/>
    <property type="match status" value="2"/>
</dbReference>
<evidence type="ECO:0000313" key="5">
    <source>
        <dbReference type="Proteomes" id="UP000269872"/>
    </source>
</evidence>
<dbReference type="GO" id="GO:0016853">
    <property type="term" value="F:isomerase activity"/>
    <property type="evidence" value="ECO:0007669"/>
    <property type="project" value="TreeGrafter"/>
</dbReference>
<gene>
    <name evidence="4" type="ORF">ALP05_04057</name>
    <name evidence="3" type="ORF">ALQ84_03790</name>
</gene>
<evidence type="ECO:0000256" key="2">
    <source>
        <dbReference type="PIRSR" id="PIRSR016184-1"/>
    </source>
</evidence>
<evidence type="ECO:0000313" key="6">
    <source>
        <dbReference type="Proteomes" id="UP000278587"/>
    </source>
</evidence>
<feature type="active site" evidence="2">
    <location>
        <position position="57"/>
    </location>
</feature>
<dbReference type="GO" id="GO:0005737">
    <property type="term" value="C:cytoplasm"/>
    <property type="evidence" value="ECO:0007669"/>
    <property type="project" value="TreeGrafter"/>
</dbReference>
<organism evidence="3 6">
    <name type="scientific">Pseudomonas caricapapayae</name>
    <dbReference type="NCBI Taxonomy" id="46678"/>
    <lineage>
        <taxon>Bacteria</taxon>
        <taxon>Pseudomonadati</taxon>
        <taxon>Pseudomonadota</taxon>
        <taxon>Gammaproteobacteria</taxon>
        <taxon>Pseudomonadales</taxon>
        <taxon>Pseudomonadaceae</taxon>
        <taxon>Pseudomonas</taxon>
    </lineage>
</organism>
<evidence type="ECO:0000313" key="3">
    <source>
        <dbReference type="EMBL" id="RMM09797.1"/>
    </source>
</evidence>
<dbReference type="InterPro" id="IPR003719">
    <property type="entry name" value="Phenazine_PhzF-like"/>
</dbReference>
<dbReference type="EMBL" id="RBOC01000089">
    <property type="protein sequence ID" value="RMM09797.1"/>
    <property type="molecule type" value="Genomic_DNA"/>
</dbReference>
<dbReference type="EMBL" id="RBUY01000010">
    <property type="protein sequence ID" value="RMV79518.1"/>
    <property type="molecule type" value="Genomic_DNA"/>
</dbReference>
<dbReference type="PANTHER" id="PTHR13774">
    <property type="entry name" value="PHENAZINE BIOSYNTHESIS PROTEIN"/>
    <property type="match status" value="1"/>
</dbReference>
<dbReference type="Proteomes" id="UP000278587">
    <property type="component" value="Unassembled WGS sequence"/>
</dbReference>
<dbReference type="Pfam" id="PF02567">
    <property type="entry name" value="PhzC-PhzF"/>
    <property type="match status" value="1"/>
</dbReference>
<name>A0A0P9MPQ8_9PSED</name>
<accession>A0A0P9MPQ8</accession>
<dbReference type="NCBIfam" id="TIGR00654">
    <property type="entry name" value="PhzF_family"/>
    <property type="match status" value="1"/>
</dbReference>
<proteinExistence type="inferred from homology"/>
<protein>
    <submittedName>
        <fullName evidence="3">Phenazine biosynthesis protein, PhzF family</fullName>
    </submittedName>
</protein>
<comment type="similarity">
    <text evidence="1">Belongs to the PhzF family.</text>
</comment>
<comment type="caution">
    <text evidence="3">The sequence shown here is derived from an EMBL/GenBank/DDBJ whole genome shotgun (WGS) entry which is preliminary data.</text>
</comment>
<evidence type="ECO:0000313" key="4">
    <source>
        <dbReference type="EMBL" id="RMV79518.1"/>
    </source>
</evidence>